<gene>
    <name evidence="3" type="ORF">PbB2_02447</name>
</gene>
<sequence>MLTKITLNNAATFENGEVLDDLKRLNFIFGTNGTGKTTISRLLRDNTKFPDCELNWVDNIPINALVYNADFVEENFREDSDIQGVFTLGKDEGDEAEDLKRAIEESKIAKELAEKAKNSLEGDEQKAGLKTRKEKSIKTFVDLCWKEKDNFPKLRDGFQGSLNSKEAFKNTVLEKYNDRSKTKIFEQSELENEAASLFGDKPMELADFPPIDLSIIKSIEDEVIFQTPVLGSADTYLSSMISKLDNADWVRSGIHFHELSDDHCPFCQQQTDEAFKDALKNLFDETYEKAMNTIKEYGQRYRAEIEAIENLILRLPEFPTSIVDSQKFRDQLNSFVLSLKLNLEKIREKWKEPSKKVELYKSKEVADEIQNLSKSISEKVILHNKLVGDLKSKTEELKHKIWRLFIEKIKASIENFISEQSIFDSEIAEAEKIVKDENEKLEVRGRTIAEISARGTSIKPTMLAMNKLLEGFGFNSFKLALTAAEDGYQIERENGELACTSLSEGERTFIAFLYFYHLVMGANKPEEVVASRIIVIDDPVSSLDSDVLFIISSLLKKLFKMVFKKDGSIKQIFILTHNVYFHRNITSNLSYKPFIEEIKNDNKPKIKIVNIGFWVTKKADRVSTVCKYGAKNPITSGYELLWQEVRHAINSPGGGHVSASFQNTIRRILEHYFSFLGGKELTSLQKEFPDADEILFNSMISWANMGSHGAIDEVYIAPVHCELEVFLKTFRKVFETFGQEQHYEMMLGKS</sequence>
<evidence type="ECO:0000313" key="3">
    <source>
        <dbReference type="EMBL" id="GBF58759.1"/>
    </source>
</evidence>
<feature type="coiled-coil region" evidence="1">
    <location>
        <begin position="96"/>
        <end position="123"/>
    </location>
</feature>
<dbReference type="PANTHER" id="PTHR32114">
    <property type="entry name" value="ABC TRANSPORTER ABCH.3"/>
    <property type="match status" value="1"/>
</dbReference>
<dbReference type="Proteomes" id="UP000245086">
    <property type="component" value="Unassembled WGS sequence"/>
</dbReference>
<dbReference type="Pfam" id="PF13166">
    <property type="entry name" value="AAA_13"/>
    <property type="match status" value="1"/>
</dbReference>
<dbReference type="SUPFAM" id="SSF52540">
    <property type="entry name" value="P-loop containing nucleoside triphosphate hydrolases"/>
    <property type="match status" value="1"/>
</dbReference>
<proteinExistence type="predicted"/>
<name>A0A2P2ECG7_9PROT</name>
<keyword evidence="1" id="KW-0175">Coiled coil</keyword>
<reference evidence="3 4" key="1">
    <citation type="journal article" date="2018" name="Genome Announc.">
        <title>Draft Genome Sequence of "Candidatus Phycosocius bacilliformis," an Alphaproteobacterial Ectosymbiont of the Hydrocarbon-Producing Green Alga Botryococcus braunii.</title>
        <authorList>
            <person name="Tanabe Y."/>
            <person name="Yamaguchi H."/>
            <person name="Watanabe M.M."/>
        </authorList>
    </citation>
    <scope>NUCLEOTIDE SEQUENCE [LARGE SCALE GENOMIC DNA]</scope>
    <source>
        <strain evidence="3 4">BOTRYCO-2</strain>
    </source>
</reference>
<feature type="domain" description="Protein CR006 P-loop" evidence="2">
    <location>
        <begin position="11"/>
        <end position="735"/>
    </location>
</feature>
<dbReference type="RefSeq" id="WP_108985608.1">
    <property type="nucleotide sequence ID" value="NZ_BFBR01000007.1"/>
</dbReference>
<evidence type="ECO:0000259" key="2">
    <source>
        <dbReference type="Pfam" id="PF13166"/>
    </source>
</evidence>
<protein>
    <recommendedName>
        <fullName evidence="2">Protein CR006 P-loop domain-containing protein</fullName>
    </recommendedName>
</protein>
<dbReference type="InterPro" id="IPR026866">
    <property type="entry name" value="CR006_AAA"/>
</dbReference>
<dbReference type="InterPro" id="IPR027417">
    <property type="entry name" value="P-loop_NTPase"/>
</dbReference>
<dbReference type="OrthoDB" id="9789562at2"/>
<keyword evidence="4" id="KW-1185">Reference proteome</keyword>
<comment type="caution">
    <text evidence="3">The sequence shown here is derived from an EMBL/GenBank/DDBJ whole genome shotgun (WGS) entry which is preliminary data.</text>
</comment>
<evidence type="ECO:0000313" key="4">
    <source>
        <dbReference type="Proteomes" id="UP000245086"/>
    </source>
</evidence>
<dbReference type="Gene3D" id="3.40.50.300">
    <property type="entry name" value="P-loop containing nucleotide triphosphate hydrolases"/>
    <property type="match status" value="1"/>
</dbReference>
<evidence type="ECO:0000256" key="1">
    <source>
        <dbReference type="SAM" id="Coils"/>
    </source>
</evidence>
<dbReference type="AlphaFoldDB" id="A0A2P2ECG7"/>
<dbReference type="EMBL" id="BFBR01000007">
    <property type="protein sequence ID" value="GBF58759.1"/>
    <property type="molecule type" value="Genomic_DNA"/>
</dbReference>
<accession>A0A2P2ECG7</accession>
<dbReference type="PANTHER" id="PTHR32114:SF2">
    <property type="entry name" value="ABC TRANSPORTER ABCH.3"/>
    <property type="match status" value="1"/>
</dbReference>
<organism evidence="3 4">
    <name type="scientific">Candidatus Phycosocius bacilliformis</name>
    <dbReference type="NCBI Taxonomy" id="1445552"/>
    <lineage>
        <taxon>Bacteria</taxon>
        <taxon>Pseudomonadati</taxon>
        <taxon>Pseudomonadota</taxon>
        <taxon>Alphaproteobacteria</taxon>
        <taxon>Caulobacterales</taxon>
        <taxon>Caulobacterales incertae sedis</taxon>
        <taxon>Candidatus Phycosocius</taxon>
    </lineage>
</organism>